<proteinExistence type="predicted"/>
<keyword evidence="1" id="KW-0812">Transmembrane</keyword>
<organism evidence="2 3">
    <name type="scientific">Octopus vulgaris</name>
    <name type="common">Common octopus</name>
    <dbReference type="NCBI Taxonomy" id="6645"/>
    <lineage>
        <taxon>Eukaryota</taxon>
        <taxon>Metazoa</taxon>
        <taxon>Spiralia</taxon>
        <taxon>Lophotrochozoa</taxon>
        <taxon>Mollusca</taxon>
        <taxon>Cephalopoda</taxon>
        <taxon>Coleoidea</taxon>
        <taxon>Octopodiformes</taxon>
        <taxon>Octopoda</taxon>
        <taxon>Incirrata</taxon>
        <taxon>Octopodidae</taxon>
        <taxon>Octopus</taxon>
    </lineage>
</organism>
<keyword evidence="3" id="KW-1185">Reference proteome</keyword>
<name>A0AA36AKR6_OCTVU</name>
<gene>
    <name evidence="2" type="ORF">OCTVUL_1B019694</name>
</gene>
<sequence length="271" mass="30869">MHYNDSLRRRRIISDSDEPFYNSVSFIDADNTCINALPLARTTLQNIIVDMAAKYSLVGGTLINILILSFTIQLVFVGVSESRQGCPANSVKEVICSSCFKLPETLQPLVSKCCIQPEALMLCEKCLRDNDHCQGEVMELLKLYIRSGNVVLNRNNGLAVSPESAFANRYRYLLMKRDYEPTTSTMSADYERSLLPEFLRQYKAFQLERRLDKLVSKREAEQMVAAPAVDERKRSGRVFTSRFRNRYSGYLSPTVTRLEPSGKIHLSDLEK</sequence>
<accession>A0AA36AKR6</accession>
<keyword evidence="1" id="KW-1133">Transmembrane helix</keyword>
<reference evidence="2" key="1">
    <citation type="submission" date="2023-08" db="EMBL/GenBank/DDBJ databases">
        <authorList>
            <person name="Alioto T."/>
            <person name="Alioto T."/>
            <person name="Gomez Garrido J."/>
        </authorList>
    </citation>
    <scope>NUCLEOTIDE SEQUENCE</scope>
</reference>
<evidence type="ECO:0000256" key="1">
    <source>
        <dbReference type="SAM" id="Phobius"/>
    </source>
</evidence>
<protein>
    <submittedName>
        <fullName evidence="2">Uncharacterized protein</fullName>
    </submittedName>
</protein>
<keyword evidence="1" id="KW-0472">Membrane</keyword>
<feature type="transmembrane region" description="Helical" evidence="1">
    <location>
        <begin position="55"/>
        <end position="79"/>
    </location>
</feature>
<evidence type="ECO:0000313" key="2">
    <source>
        <dbReference type="EMBL" id="CAI9718020.1"/>
    </source>
</evidence>
<dbReference type="EMBL" id="OX597815">
    <property type="protein sequence ID" value="CAI9718020.1"/>
    <property type="molecule type" value="Genomic_DNA"/>
</dbReference>
<evidence type="ECO:0000313" key="3">
    <source>
        <dbReference type="Proteomes" id="UP001162480"/>
    </source>
</evidence>
<dbReference type="Proteomes" id="UP001162480">
    <property type="component" value="Chromosome 2"/>
</dbReference>
<dbReference type="AlphaFoldDB" id="A0AA36AKR6"/>